<keyword evidence="3" id="KW-1185">Reference proteome</keyword>
<dbReference type="InterPro" id="IPR015942">
    <property type="entry name" value="Asp/Glu/hydantoin_racemase"/>
</dbReference>
<proteinExistence type="inferred from homology"/>
<organism evidence="2 3">
    <name type="scientific">Teratosphaeria nubilosa</name>
    <dbReference type="NCBI Taxonomy" id="161662"/>
    <lineage>
        <taxon>Eukaryota</taxon>
        <taxon>Fungi</taxon>
        <taxon>Dikarya</taxon>
        <taxon>Ascomycota</taxon>
        <taxon>Pezizomycotina</taxon>
        <taxon>Dothideomycetes</taxon>
        <taxon>Dothideomycetidae</taxon>
        <taxon>Mycosphaerellales</taxon>
        <taxon>Teratosphaeriaceae</taxon>
        <taxon>Teratosphaeria</taxon>
    </lineage>
</organism>
<dbReference type="Gene3D" id="3.40.50.12500">
    <property type="match status" value="1"/>
</dbReference>
<dbReference type="InterPro" id="IPR052186">
    <property type="entry name" value="Hydantoin_racemase-like"/>
</dbReference>
<dbReference type="InterPro" id="IPR053714">
    <property type="entry name" value="Iso_Racemase_Enz_sf"/>
</dbReference>
<name>A0A6G1LF85_9PEZI</name>
<dbReference type="GO" id="GO:0047661">
    <property type="term" value="F:amino-acid racemase activity"/>
    <property type="evidence" value="ECO:0007669"/>
    <property type="project" value="InterPro"/>
</dbReference>
<reference evidence="2" key="1">
    <citation type="journal article" date="2020" name="Stud. Mycol.">
        <title>101 Dothideomycetes genomes: a test case for predicting lifestyles and emergence of pathogens.</title>
        <authorList>
            <person name="Haridas S."/>
            <person name="Albert R."/>
            <person name="Binder M."/>
            <person name="Bloem J."/>
            <person name="Labutti K."/>
            <person name="Salamov A."/>
            <person name="Andreopoulos B."/>
            <person name="Baker S."/>
            <person name="Barry K."/>
            <person name="Bills G."/>
            <person name="Bluhm B."/>
            <person name="Cannon C."/>
            <person name="Castanera R."/>
            <person name="Culley D."/>
            <person name="Daum C."/>
            <person name="Ezra D."/>
            <person name="Gonzalez J."/>
            <person name="Henrissat B."/>
            <person name="Kuo A."/>
            <person name="Liang C."/>
            <person name="Lipzen A."/>
            <person name="Lutzoni F."/>
            <person name="Magnuson J."/>
            <person name="Mondo S."/>
            <person name="Nolan M."/>
            <person name="Ohm R."/>
            <person name="Pangilinan J."/>
            <person name="Park H.-J."/>
            <person name="Ramirez L."/>
            <person name="Alfaro M."/>
            <person name="Sun H."/>
            <person name="Tritt A."/>
            <person name="Yoshinaga Y."/>
            <person name="Zwiers L.-H."/>
            <person name="Turgeon B."/>
            <person name="Goodwin S."/>
            <person name="Spatafora J."/>
            <person name="Crous P."/>
            <person name="Grigoriev I."/>
        </authorList>
    </citation>
    <scope>NUCLEOTIDE SEQUENCE</scope>
    <source>
        <strain evidence="2">CBS 116005</strain>
    </source>
</reference>
<dbReference type="PANTHER" id="PTHR28047">
    <property type="entry name" value="PROTEIN DCG1"/>
    <property type="match status" value="1"/>
</dbReference>
<gene>
    <name evidence="2" type="ORF">EJ03DRAFT_388615</name>
</gene>
<dbReference type="OrthoDB" id="412018at2759"/>
<sequence>MEGKKSILIINPNTSQGMTEALKPLVNGPGLDKTHFEYFTAPSGVPSINNEHDAALSSQACLPSLEPLLHNHDAFLICCYSQHPLVSQLRTRLHATGQTQGIVTGILEASISTCLQLLNPHEKFGIVSTGAQWSDILDSAMANLLGVRGSSRYAGTETTGLNANELHATAKEEVERRMKGAAKRVLGKGAKAICLGCAGMSGMDRTVREACMEVLGVEEGARIRIVDGVVAGALFLDGALRAQM</sequence>
<dbReference type="Pfam" id="PF01177">
    <property type="entry name" value="Asp_Glu_race"/>
    <property type="match status" value="1"/>
</dbReference>
<evidence type="ECO:0000313" key="3">
    <source>
        <dbReference type="Proteomes" id="UP000799436"/>
    </source>
</evidence>
<evidence type="ECO:0000256" key="1">
    <source>
        <dbReference type="ARBA" id="ARBA00038414"/>
    </source>
</evidence>
<protein>
    <recommendedName>
        <fullName evidence="4">Hydantoin racemase</fullName>
    </recommendedName>
</protein>
<dbReference type="AlphaFoldDB" id="A0A6G1LF85"/>
<dbReference type="PANTHER" id="PTHR28047:SF5">
    <property type="entry name" value="PROTEIN DCG1"/>
    <property type="match status" value="1"/>
</dbReference>
<dbReference type="Proteomes" id="UP000799436">
    <property type="component" value="Unassembled WGS sequence"/>
</dbReference>
<evidence type="ECO:0008006" key="4">
    <source>
        <dbReference type="Google" id="ProtNLM"/>
    </source>
</evidence>
<evidence type="ECO:0000313" key="2">
    <source>
        <dbReference type="EMBL" id="KAF2770824.1"/>
    </source>
</evidence>
<comment type="similarity">
    <text evidence="1">Belongs to the HyuE racemase family.</text>
</comment>
<dbReference type="EMBL" id="ML995823">
    <property type="protein sequence ID" value="KAF2770824.1"/>
    <property type="molecule type" value="Genomic_DNA"/>
</dbReference>
<accession>A0A6G1LF85</accession>